<evidence type="ECO:0000259" key="7">
    <source>
        <dbReference type="PROSITE" id="PS50002"/>
    </source>
</evidence>
<feature type="domain" description="SoHo" evidence="8">
    <location>
        <begin position="175"/>
        <end position="239"/>
    </location>
</feature>
<feature type="compositionally biased region" description="Low complexity" evidence="6">
    <location>
        <begin position="94"/>
        <end position="108"/>
    </location>
</feature>
<dbReference type="CDD" id="cd11780">
    <property type="entry name" value="SH3_Sorbs_3"/>
    <property type="match status" value="1"/>
</dbReference>
<reference evidence="9" key="1">
    <citation type="submission" date="2025-08" db="UniProtKB">
        <authorList>
            <consortium name="Ensembl"/>
        </authorList>
    </citation>
    <scope>IDENTIFICATION</scope>
</reference>
<sequence>MKSSPDLMPTELDPARVCKGKGAVTLRATLVHVDDEDCITQESTPDPAKSGWLEAVNGDASETSLAEDEVNSIGAHLNSPQVFKAPTQVECPVSSDQSSLSSSSGSLSAGVTSVRVSSSYPPTSSVNPTIVLLQHSRDSAAEQSKGCDQSSTDSQLRPKPDGPLAPAEHMEGKRMRMTAYSTYPALLEKPRVPVRNTEKSKDWYKNMFKQIHRVTDDSPSHVREDERSVPRSRSALDMGSSQSGRRVPVPTRTSSLRPQRNEWEPPDKKVDTRKYRAEPRSIFDYEPGKSSVLRVERPDLSPEDVDIENEPWYRFYSEMEFGKPSAPSFSPLETPSDLQQYSACKAGSGVAGKEGGSAATEHTAPECERHIYKSVLEGGDIPLQGLRALNKRHPSTSSKDSESSQPLSQGEQGDNPDEVVRRRYGDKEKILEEQRRLKREQEEADIASRRHAGLVLTHQQFITNDRFGDLLTINDAEKRKSGPERTPALALFNFKAETLKELPFQKGDIVYIYRQVDQNWYEGEHHGRVGIFPRNYVELLPPTEKAQPKKSAPVQVLEYGEAMARFNFAGDTAVEMSFKKGERITLIRRVDENWYEGKISGTNRQGIFPVTYVEVHKRPRVKNGVDFPDPPLSHSPHRSTNASPQPMKNEADYHGRSSRSPVMLFDIQDSNMNANSFTQPQSQSSSPEPGRLSCGIFQALYSYVPQNDDELELQEGDLVNVMEKCDDGWFVGTSKRTKQFGTFPGNYVKAVNL</sequence>
<evidence type="ECO:0000256" key="1">
    <source>
        <dbReference type="ARBA" id="ARBA00004282"/>
    </source>
</evidence>
<accession>A0A8B9LLU0</accession>
<feature type="region of interest" description="Disordered" evidence="6">
    <location>
        <begin position="40"/>
        <end position="66"/>
    </location>
</feature>
<feature type="region of interest" description="Disordered" evidence="6">
    <location>
        <begin position="211"/>
        <end position="281"/>
    </location>
</feature>
<dbReference type="PRINTS" id="PR00499">
    <property type="entry name" value="P67PHOX"/>
</dbReference>
<organism evidence="9 10">
    <name type="scientific">Astyanax mexicanus</name>
    <name type="common">Blind cave fish</name>
    <name type="synonym">Astyanax fasciatus mexicanus</name>
    <dbReference type="NCBI Taxonomy" id="7994"/>
    <lineage>
        <taxon>Eukaryota</taxon>
        <taxon>Metazoa</taxon>
        <taxon>Chordata</taxon>
        <taxon>Craniata</taxon>
        <taxon>Vertebrata</taxon>
        <taxon>Euteleostomi</taxon>
        <taxon>Actinopterygii</taxon>
        <taxon>Neopterygii</taxon>
        <taxon>Teleostei</taxon>
        <taxon>Ostariophysi</taxon>
        <taxon>Characiformes</taxon>
        <taxon>Characoidei</taxon>
        <taxon>Acestrorhamphidae</taxon>
        <taxon>Acestrorhamphinae</taxon>
        <taxon>Astyanax</taxon>
    </lineage>
</organism>
<evidence type="ECO:0000256" key="4">
    <source>
        <dbReference type="ARBA" id="ARBA00022949"/>
    </source>
</evidence>
<keyword evidence="4" id="KW-0965">Cell junction</keyword>
<feature type="region of interest" description="Disordered" evidence="6">
    <location>
        <begin position="621"/>
        <end position="656"/>
    </location>
</feature>
<evidence type="ECO:0000256" key="3">
    <source>
        <dbReference type="ARBA" id="ARBA00022737"/>
    </source>
</evidence>
<feature type="compositionally biased region" description="Basic and acidic residues" evidence="6">
    <location>
        <begin position="213"/>
        <end position="229"/>
    </location>
</feature>
<dbReference type="Pfam" id="PF07653">
    <property type="entry name" value="SH3_2"/>
    <property type="match status" value="1"/>
</dbReference>
<feature type="compositionally biased region" description="Polar residues" evidence="6">
    <location>
        <begin position="146"/>
        <end position="155"/>
    </location>
</feature>
<evidence type="ECO:0000256" key="5">
    <source>
        <dbReference type="PROSITE-ProRule" id="PRU00192"/>
    </source>
</evidence>
<evidence type="ECO:0000256" key="6">
    <source>
        <dbReference type="SAM" id="MobiDB-lite"/>
    </source>
</evidence>
<dbReference type="PANTHER" id="PTHR14167:SF64">
    <property type="entry name" value="SORBIN AND SH3 DOMAIN-CONTAINING PROTEIN 1"/>
    <property type="match status" value="1"/>
</dbReference>
<dbReference type="PROSITE" id="PS50002">
    <property type="entry name" value="SH3"/>
    <property type="match status" value="3"/>
</dbReference>
<evidence type="ECO:0000313" key="9">
    <source>
        <dbReference type="Ensembl" id="ENSAMXP00005054077.1"/>
    </source>
</evidence>
<comment type="subcellular location">
    <subcellularLocation>
        <location evidence="1">Cell junction</location>
    </subcellularLocation>
</comment>
<protein>
    <submittedName>
        <fullName evidence="9">Sorbin and SH3 domain-containing protein 1-like</fullName>
    </submittedName>
</protein>
<dbReference type="Pfam" id="PF02208">
    <property type="entry name" value="Sorb"/>
    <property type="match status" value="1"/>
</dbReference>
<dbReference type="SMART" id="SM00459">
    <property type="entry name" value="Sorb"/>
    <property type="match status" value="1"/>
</dbReference>
<evidence type="ECO:0000256" key="2">
    <source>
        <dbReference type="ARBA" id="ARBA00022443"/>
    </source>
</evidence>
<feature type="domain" description="SH3" evidence="7">
    <location>
        <begin position="483"/>
        <end position="542"/>
    </location>
</feature>
<dbReference type="GO" id="GO:0030055">
    <property type="term" value="C:cell-substrate junction"/>
    <property type="evidence" value="ECO:0007669"/>
    <property type="project" value="TreeGrafter"/>
</dbReference>
<feature type="compositionally biased region" description="Polar residues" evidence="6">
    <location>
        <begin position="109"/>
        <end position="128"/>
    </location>
</feature>
<evidence type="ECO:0000259" key="8">
    <source>
        <dbReference type="PROSITE" id="PS50831"/>
    </source>
</evidence>
<keyword evidence="3" id="KW-0677">Repeat</keyword>
<dbReference type="Proteomes" id="UP000694621">
    <property type="component" value="Unplaced"/>
</dbReference>
<dbReference type="GO" id="GO:0005737">
    <property type="term" value="C:cytoplasm"/>
    <property type="evidence" value="ECO:0007669"/>
    <property type="project" value="TreeGrafter"/>
</dbReference>
<feature type="compositionally biased region" description="Polar residues" evidence="6">
    <location>
        <begin position="395"/>
        <end position="412"/>
    </location>
</feature>
<keyword evidence="2 5" id="KW-0728">SH3 domain</keyword>
<dbReference type="FunFam" id="2.30.30.40:FF:000001">
    <property type="entry name" value="Sorbin and SH3 domain-containing protein 1 isoform 2"/>
    <property type="match status" value="1"/>
</dbReference>
<dbReference type="InterPro" id="IPR036028">
    <property type="entry name" value="SH3-like_dom_sf"/>
</dbReference>
<name>A0A8B9LLU0_ASTMX</name>
<dbReference type="InterPro" id="IPR003127">
    <property type="entry name" value="SoHo_dom"/>
</dbReference>
<dbReference type="Pfam" id="PF00018">
    <property type="entry name" value="SH3_1"/>
    <property type="match status" value="1"/>
</dbReference>
<dbReference type="Pfam" id="PF14604">
    <property type="entry name" value="SH3_9"/>
    <property type="match status" value="1"/>
</dbReference>
<proteinExistence type="predicted"/>
<dbReference type="SUPFAM" id="SSF50044">
    <property type="entry name" value="SH3-domain"/>
    <property type="match status" value="3"/>
</dbReference>
<dbReference type="GO" id="GO:0031589">
    <property type="term" value="P:cell-substrate adhesion"/>
    <property type="evidence" value="ECO:0007669"/>
    <property type="project" value="TreeGrafter"/>
</dbReference>
<dbReference type="PROSITE" id="PS50831">
    <property type="entry name" value="SOHO"/>
    <property type="match status" value="1"/>
</dbReference>
<dbReference type="GO" id="GO:0005634">
    <property type="term" value="C:nucleus"/>
    <property type="evidence" value="ECO:0007669"/>
    <property type="project" value="TreeGrafter"/>
</dbReference>
<dbReference type="InterPro" id="IPR050384">
    <property type="entry name" value="Endophilin_SH3RF"/>
</dbReference>
<dbReference type="AlphaFoldDB" id="A0A8B9LLU0"/>
<dbReference type="SMART" id="SM00326">
    <property type="entry name" value="SH3"/>
    <property type="match status" value="3"/>
</dbReference>
<dbReference type="InterPro" id="IPR001452">
    <property type="entry name" value="SH3_domain"/>
</dbReference>
<feature type="compositionally biased region" description="Basic and acidic residues" evidence="6">
    <location>
        <begin position="259"/>
        <end position="281"/>
    </location>
</feature>
<feature type="domain" description="SH3" evidence="7">
    <location>
        <begin position="557"/>
        <end position="618"/>
    </location>
</feature>
<feature type="domain" description="SH3" evidence="7">
    <location>
        <begin position="692"/>
        <end position="753"/>
    </location>
</feature>
<feature type="region of interest" description="Disordered" evidence="6">
    <location>
        <begin position="391"/>
        <end position="426"/>
    </location>
</feature>
<dbReference type="FunFam" id="2.30.30.40:FF:000004">
    <property type="entry name" value="Sorbin and SH3 domain-containing protein 1 isoform 2"/>
    <property type="match status" value="1"/>
</dbReference>
<evidence type="ECO:0000313" key="10">
    <source>
        <dbReference type="Proteomes" id="UP000694621"/>
    </source>
</evidence>
<dbReference type="PANTHER" id="PTHR14167">
    <property type="entry name" value="SH3 DOMAIN-CONTAINING"/>
    <property type="match status" value="1"/>
</dbReference>
<dbReference type="Ensembl" id="ENSAMXT00005058479.1">
    <property type="protein sequence ID" value="ENSAMXP00005054077.1"/>
    <property type="gene ID" value="ENSAMXG00005024194.1"/>
</dbReference>
<dbReference type="Gene3D" id="2.30.30.40">
    <property type="entry name" value="SH3 Domains"/>
    <property type="match status" value="3"/>
</dbReference>
<feature type="region of interest" description="Disordered" evidence="6">
    <location>
        <begin position="88"/>
        <end position="174"/>
    </location>
</feature>
<dbReference type="PRINTS" id="PR00452">
    <property type="entry name" value="SH3DOMAIN"/>
</dbReference>